<dbReference type="STRING" id="1261.HMPREF3195_00203"/>
<dbReference type="Pfam" id="PF00120">
    <property type="entry name" value="Gln-synt_C"/>
    <property type="match status" value="1"/>
</dbReference>
<feature type="domain" description="GS catalytic" evidence="9">
    <location>
        <begin position="152"/>
        <end position="556"/>
    </location>
</feature>
<evidence type="ECO:0000259" key="9">
    <source>
        <dbReference type="PROSITE" id="PS51987"/>
    </source>
</evidence>
<dbReference type="GO" id="GO:0019740">
    <property type="term" value="P:nitrogen utilization"/>
    <property type="evidence" value="ECO:0007669"/>
    <property type="project" value="TreeGrafter"/>
</dbReference>
<dbReference type="InterPro" id="IPR008146">
    <property type="entry name" value="Gln_synth_cat_dom"/>
</dbReference>
<dbReference type="PANTHER" id="PTHR43407">
    <property type="entry name" value="GLUTAMINE SYNTHETASE"/>
    <property type="match status" value="1"/>
</dbReference>
<comment type="caution">
    <text evidence="10">The sequence shown here is derived from an EMBL/GenBank/DDBJ whole genome shotgun (WGS) entry which is preliminary data.</text>
</comment>
<sequence>MSKLLYYIKSEYLSAEKLKEILGANPNVKFVSLMGVDIGGNATDEKIPVSLFLDDIDSFLKGSIQTDGSSVELHNIATLNNAKVDLKPDTERTWYVDYNKEFIDPETGLPVGTVRIPAFLVHDNKIVCSRGTLLKAEKHFTQAIEKLIKDNPQIIENTNIDSVDDIESISLTAATELEFWVNTPEDKADLEKLFVSQSLKEQYWKRTRGVIRTCLEECLIELEKYGIEPEMAHKEVGGIHSSINNTGTTNHAMEQLEISWKFSTPLQAADNELFVRDIVDDIFESHGLEVSFKAKPIHGVAGSGAHVHVSVGAKLKNGKMVNMFAPKNMREDYLSPIGYGSLMGMLKNYEVLGPIVTNTNDAFNRLVAGFEAPVCTVTSLGHSYEVPSRNRSVLVGLIRDVNSDKSLRFELRSPNPLSNKYLTIAGCYQTMLDGIRAVADNKKFDTKELEKEISKQPQDKGFYLEEGRAYRDENDVFEVYSLVERNRLFGMPPATVYEAMKYLDENVEKKKALTDGDVFTDAIIESFKLGSLDKWKKKLSTRIIDRNIRLLRTFKKLHTSDSMDAIDEVMWDSIEQIKHELMKNTLNELSIYGRIKESLEMGDYEEASRLQQIAKVKMEEVQQCYVNYRKNVF</sequence>
<evidence type="ECO:0000256" key="1">
    <source>
        <dbReference type="ARBA" id="ARBA00004496"/>
    </source>
</evidence>
<dbReference type="EC" id="6.3.1.2" evidence="3"/>
<dbReference type="GO" id="GO:0005737">
    <property type="term" value="C:cytoplasm"/>
    <property type="evidence" value="ECO:0007669"/>
    <property type="project" value="UniProtKB-SubCell"/>
</dbReference>
<keyword evidence="10" id="KW-0436">Ligase</keyword>
<name>A0A135YYA4_9FIRM</name>
<dbReference type="PROSITE" id="PS51987">
    <property type="entry name" value="GS_CATALYTIC"/>
    <property type="match status" value="1"/>
</dbReference>
<evidence type="ECO:0000256" key="3">
    <source>
        <dbReference type="ARBA" id="ARBA00012937"/>
    </source>
</evidence>
<evidence type="ECO:0000256" key="6">
    <source>
        <dbReference type="ARBA" id="ARBA00030668"/>
    </source>
</evidence>
<dbReference type="SUPFAM" id="SSF55931">
    <property type="entry name" value="Glutamine synthetase/guanido kinase"/>
    <property type="match status" value="1"/>
</dbReference>
<evidence type="ECO:0000256" key="8">
    <source>
        <dbReference type="RuleBase" id="RU000384"/>
    </source>
</evidence>
<evidence type="ECO:0000256" key="4">
    <source>
        <dbReference type="ARBA" id="ARBA00021364"/>
    </source>
</evidence>
<dbReference type="InterPro" id="IPR027303">
    <property type="entry name" value="Gln_synth_gly_rich_site"/>
</dbReference>
<dbReference type="Gene3D" id="3.30.590.10">
    <property type="entry name" value="Glutamine synthetase/guanido kinase, catalytic domain"/>
    <property type="match status" value="1"/>
</dbReference>
<organism evidence="10 11">
    <name type="scientific">Peptostreptococcus anaerobius</name>
    <dbReference type="NCBI Taxonomy" id="1261"/>
    <lineage>
        <taxon>Bacteria</taxon>
        <taxon>Bacillati</taxon>
        <taxon>Bacillota</taxon>
        <taxon>Clostridia</taxon>
        <taxon>Peptostreptococcales</taxon>
        <taxon>Peptostreptococcaceae</taxon>
        <taxon>Peptostreptococcus</taxon>
    </lineage>
</organism>
<protein>
    <recommendedName>
        <fullName evidence="4">Glutamine synthetase</fullName>
        <ecNumber evidence="3">6.3.1.2</ecNumber>
    </recommendedName>
    <alternativeName>
        <fullName evidence="6">Glutamate--ammonia ligase</fullName>
    </alternativeName>
</protein>
<dbReference type="PROSITE" id="PS00181">
    <property type="entry name" value="GLNA_ATP"/>
    <property type="match status" value="1"/>
</dbReference>
<dbReference type="Proteomes" id="UP000070326">
    <property type="component" value="Unassembled WGS sequence"/>
</dbReference>
<dbReference type="SMART" id="SM01230">
    <property type="entry name" value="Gln-synt_C"/>
    <property type="match status" value="1"/>
</dbReference>
<dbReference type="AlphaFoldDB" id="A0A135YYA4"/>
<keyword evidence="5" id="KW-0963">Cytoplasm</keyword>
<dbReference type="GO" id="GO:0004356">
    <property type="term" value="F:glutamine synthetase activity"/>
    <property type="evidence" value="ECO:0007669"/>
    <property type="project" value="UniProtKB-EC"/>
</dbReference>
<accession>A0A135YYA4</accession>
<dbReference type="PANTHER" id="PTHR43407:SF1">
    <property type="entry name" value="LENGSIN"/>
    <property type="match status" value="1"/>
</dbReference>
<dbReference type="GO" id="GO:0016020">
    <property type="term" value="C:membrane"/>
    <property type="evidence" value="ECO:0007669"/>
    <property type="project" value="TreeGrafter"/>
</dbReference>
<evidence type="ECO:0000256" key="7">
    <source>
        <dbReference type="PROSITE-ProRule" id="PRU01331"/>
    </source>
</evidence>
<dbReference type="EMBL" id="LSQZ01000008">
    <property type="protein sequence ID" value="KXI14394.1"/>
    <property type="molecule type" value="Genomic_DNA"/>
</dbReference>
<gene>
    <name evidence="10" type="ORF">HMPREF3195_00203</name>
</gene>
<evidence type="ECO:0000313" key="11">
    <source>
        <dbReference type="Proteomes" id="UP000070326"/>
    </source>
</evidence>
<comment type="similarity">
    <text evidence="2 7 8">Belongs to the glutamine synthetase family.</text>
</comment>
<dbReference type="InterPro" id="IPR014746">
    <property type="entry name" value="Gln_synth/guanido_kin_cat_dom"/>
</dbReference>
<evidence type="ECO:0000256" key="2">
    <source>
        <dbReference type="ARBA" id="ARBA00009897"/>
    </source>
</evidence>
<evidence type="ECO:0000313" key="10">
    <source>
        <dbReference type="EMBL" id="KXI14394.1"/>
    </source>
</evidence>
<dbReference type="GO" id="GO:0006542">
    <property type="term" value="P:glutamine biosynthetic process"/>
    <property type="evidence" value="ECO:0007669"/>
    <property type="project" value="TreeGrafter"/>
</dbReference>
<reference evidence="10 11" key="1">
    <citation type="submission" date="2016-02" db="EMBL/GenBank/DDBJ databases">
        <authorList>
            <person name="Wen L."/>
            <person name="He K."/>
            <person name="Yang H."/>
        </authorList>
    </citation>
    <scope>NUCLEOTIDE SEQUENCE [LARGE SCALE GENOMIC DNA]</scope>
    <source>
        <strain evidence="10 11">MJR8628A</strain>
    </source>
</reference>
<proteinExistence type="inferred from homology"/>
<comment type="subcellular location">
    <subcellularLocation>
        <location evidence="1">Cytoplasm</location>
    </subcellularLocation>
</comment>
<dbReference type="RefSeq" id="WP_021935282.1">
    <property type="nucleotide sequence ID" value="NZ_CAXUJS010000006.1"/>
</dbReference>
<dbReference type="eggNOG" id="COG0174">
    <property type="taxonomic scope" value="Bacteria"/>
</dbReference>
<dbReference type="PATRIC" id="fig|1261.5.peg.209"/>
<evidence type="ECO:0000256" key="5">
    <source>
        <dbReference type="ARBA" id="ARBA00022490"/>
    </source>
</evidence>